<dbReference type="InterPro" id="IPR008979">
    <property type="entry name" value="Galactose-bd-like_sf"/>
</dbReference>
<feature type="domain" description="F5/8 type C" evidence="1">
    <location>
        <begin position="109"/>
        <end position="210"/>
    </location>
</feature>
<dbReference type="EMBL" id="LGRX02033352">
    <property type="protein sequence ID" value="KAK3241628.1"/>
    <property type="molecule type" value="Genomic_DNA"/>
</dbReference>
<comment type="caution">
    <text evidence="2">The sequence shown here is derived from an EMBL/GenBank/DDBJ whole genome shotgun (WGS) entry which is preliminary data.</text>
</comment>
<gene>
    <name evidence="2" type="ORF">CYMTET_48622</name>
</gene>
<dbReference type="SUPFAM" id="SSF49785">
    <property type="entry name" value="Galactose-binding domain-like"/>
    <property type="match status" value="1"/>
</dbReference>
<dbReference type="PANTHER" id="PTHR47457:SF1">
    <property type="entry name" value="BTB DOMAIN-CONTAINING PROTEIN-RELATED"/>
    <property type="match status" value="1"/>
</dbReference>
<proteinExistence type="predicted"/>
<protein>
    <recommendedName>
        <fullName evidence="1">F5/8 type C domain-containing protein</fullName>
    </recommendedName>
</protein>
<sequence length="261" mass="29363">MASIARGDFQRLLMRSIQTLLGSSSAPTIGASQRADRDLQLHADQRSTVTRGKAAYLVPRAAGGLRCRVQRRQFMYAHDGDCNGVLYHIGTSCGKTAFRNPAVMKQIVITASSPTSRFTNPARLSSRTFVESSSALPRQEQGQQSSWWRVDFGEQRRIMCDYYTVRHDGSQDFARDWSLQGSEDEENWVDLRRHENDRTITSRGQYASFPVTGHAALLPFRWLQVASTHKCSDGDGGRRERCPKLCIGALEFYGVLQLLNQ</sequence>
<dbReference type="AlphaFoldDB" id="A0AAE0EUS6"/>
<organism evidence="2 3">
    <name type="scientific">Cymbomonas tetramitiformis</name>
    <dbReference type="NCBI Taxonomy" id="36881"/>
    <lineage>
        <taxon>Eukaryota</taxon>
        <taxon>Viridiplantae</taxon>
        <taxon>Chlorophyta</taxon>
        <taxon>Pyramimonadophyceae</taxon>
        <taxon>Pyramimonadales</taxon>
        <taxon>Pyramimonadaceae</taxon>
        <taxon>Cymbomonas</taxon>
    </lineage>
</organism>
<dbReference type="Proteomes" id="UP001190700">
    <property type="component" value="Unassembled WGS sequence"/>
</dbReference>
<dbReference type="Gene3D" id="2.60.120.260">
    <property type="entry name" value="Galactose-binding domain-like"/>
    <property type="match status" value="1"/>
</dbReference>
<evidence type="ECO:0000259" key="1">
    <source>
        <dbReference type="Pfam" id="PF00754"/>
    </source>
</evidence>
<name>A0AAE0EUS6_9CHLO</name>
<evidence type="ECO:0000313" key="3">
    <source>
        <dbReference type="Proteomes" id="UP001190700"/>
    </source>
</evidence>
<dbReference type="InterPro" id="IPR000421">
    <property type="entry name" value="FA58C"/>
</dbReference>
<dbReference type="Pfam" id="PF00754">
    <property type="entry name" value="F5_F8_type_C"/>
    <property type="match status" value="1"/>
</dbReference>
<dbReference type="PANTHER" id="PTHR47457">
    <property type="entry name" value="OS05G0345500 PROTEIN"/>
    <property type="match status" value="1"/>
</dbReference>
<keyword evidence="3" id="KW-1185">Reference proteome</keyword>
<evidence type="ECO:0000313" key="2">
    <source>
        <dbReference type="EMBL" id="KAK3241628.1"/>
    </source>
</evidence>
<reference evidence="2 3" key="1">
    <citation type="journal article" date="2015" name="Genome Biol. Evol.">
        <title>Comparative Genomics of a Bacterivorous Green Alga Reveals Evolutionary Causalities and Consequences of Phago-Mixotrophic Mode of Nutrition.</title>
        <authorList>
            <person name="Burns J.A."/>
            <person name="Paasch A."/>
            <person name="Narechania A."/>
            <person name="Kim E."/>
        </authorList>
    </citation>
    <scope>NUCLEOTIDE SEQUENCE [LARGE SCALE GENOMIC DNA]</scope>
    <source>
        <strain evidence="2 3">PLY_AMNH</strain>
    </source>
</reference>
<accession>A0AAE0EUS6</accession>